<dbReference type="AlphaFoldDB" id="A0A6N2MKN3"/>
<evidence type="ECO:0000259" key="10">
    <source>
        <dbReference type="Pfam" id="PF04678"/>
    </source>
</evidence>
<dbReference type="GO" id="GO:0015292">
    <property type="term" value="F:uniporter activity"/>
    <property type="evidence" value="ECO:0007669"/>
    <property type="project" value="TreeGrafter"/>
</dbReference>
<evidence type="ECO:0000256" key="9">
    <source>
        <dbReference type="ARBA" id="ARBA00023136"/>
    </source>
</evidence>
<accession>A0A6N2MKN3</accession>
<keyword evidence="4" id="KW-0109">Calcium transport</keyword>
<dbReference type="PANTHER" id="PTHR13462">
    <property type="entry name" value="CALCIUM UNIPORTER PROTEIN, MITOCHONDRIAL"/>
    <property type="match status" value="1"/>
</dbReference>
<comment type="similarity">
    <text evidence="2">Belongs to the MCU (TC 1.A.77) family.</text>
</comment>
<dbReference type="GO" id="GO:0051560">
    <property type="term" value="P:mitochondrial calcium ion homeostasis"/>
    <property type="evidence" value="ECO:0007669"/>
    <property type="project" value="InterPro"/>
</dbReference>
<dbReference type="GO" id="GO:0036444">
    <property type="term" value="P:calcium import into the mitochondrion"/>
    <property type="evidence" value="ECO:0007669"/>
    <property type="project" value="TreeGrafter"/>
</dbReference>
<reference evidence="11" key="1">
    <citation type="submission" date="2019-03" db="EMBL/GenBank/DDBJ databases">
        <authorList>
            <person name="Mank J."/>
            <person name="Almeida P."/>
        </authorList>
    </citation>
    <scope>NUCLEOTIDE SEQUENCE</scope>
    <source>
        <strain evidence="11">78183</strain>
    </source>
</reference>
<name>A0A6N2MKN3_SALVM</name>
<evidence type="ECO:0000256" key="6">
    <source>
        <dbReference type="ARBA" id="ARBA00022837"/>
    </source>
</evidence>
<proteinExistence type="inferred from homology"/>
<keyword evidence="3" id="KW-0813">Transport</keyword>
<evidence type="ECO:0000313" key="11">
    <source>
        <dbReference type="EMBL" id="VFU53056.1"/>
    </source>
</evidence>
<dbReference type="GO" id="GO:1990246">
    <property type="term" value="C:uniplex complex"/>
    <property type="evidence" value="ECO:0007669"/>
    <property type="project" value="TreeGrafter"/>
</dbReference>
<evidence type="ECO:0000256" key="5">
    <source>
        <dbReference type="ARBA" id="ARBA00022692"/>
    </source>
</evidence>
<keyword evidence="9" id="KW-0472">Membrane</keyword>
<evidence type="ECO:0000256" key="4">
    <source>
        <dbReference type="ARBA" id="ARBA00022568"/>
    </source>
</evidence>
<evidence type="ECO:0000256" key="8">
    <source>
        <dbReference type="ARBA" id="ARBA00023065"/>
    </source>
</evidence>
<protein>
    <recommendedName>
        <fullName evidence="10">Calcium uniporter protein C-terminal domain-containing protein</fullName>
    </recommendedName>
</protein>
<keyword evidence="7" id="KW-1133">Transmembrane helix</keyword>
<keyword evidence="5" id="KW-0812">Transmembrane</keyword>
<sequence>MAFRKLFSKRAVTNDYGVASPAVALDHPSPIKSLTAPRNNAASKTKLFKEFFTGDSVHIGFFRCLFPPPLSHYPATRTHAHAAIAREAKKLGISVEDAKKILRVSLVEKLKAKLREIPKGSICYSEFVTGLYCGLGFPMIQTLGFLRLTFWELNWDVMEPIHFAVACGFFLRTSTEPSFQGFFQKRFKARQKKLVNIHGFDVQKYNRFRKVVYPGLGYGSPQNEYYINNLARAQ</sequence>
<gene>
    <name evidence="11" type="ORF">SVIM_LOCUS367649</name>
</gene>
<keyword evidence="6" id="KW-0106">Calcium</keyword>
<dbReference type="InterPro" id="IPR006769">
    <property type="entry name" value="MCU_C"/>
</dbReference>
<dbReference type="EMBL" id="CAADRP010001818">
    <property type="protein sequence ID" value="VFU53056.1"/>
    <property type="molecule type" value="Genomic_DNA"/>
</dbReference>
<dbReference type="InterPro" id="IPR039055">
    <property type="entry name" value="MCU_fam"/>
</dbReference>
<evidence type="ECO:0000256" key="7">
    <source>
        <dbReference type="ARBA" id="ARBA00022989"/>
    </source>
</evidence>
<evidence type="ECO:0000256" key="2">
    <source>
        <dbReference type="ARBA" id="ARBA00005653"/>
    </source>
</evidence>
<evidence type="ECO:0000256" key="3">
    <source>
        <dbReference type="ARBA" id="ARBA00022448"/>
    </source>
</evidence>
<dbReference type="GO" id="GO:0005262">
    <property type="term" value="F:calcium channel activity"/>
    <property type="evidence" value="ECO:0007669"/>
    <property type="project" value="TreeGrafter"/>
</dbReference>
<dbReference type="PANTHER" id="PTHR13462:SF17">
    <property type="entry name" value="CALCIUM UNIPORTER PROTEIN 4, MITOCHONDRIAL"/>
    <property type="match status" value="1"/>
</dbReference>
<dbReference type="Pfam" id="PF04678">
    <property type="entry name" value="MCU"/>
    <property type="match status" value="1"/>
</dbReference>
<evidence type="ECO:0000256" key="1">
    <source>
        <dbReference type="ARBA" id="ARBA00004141"/>
    </source>
</evidence>
<feature type="domain" description="Calcium uniporter protein C-terminal" evidence="10">
    <location>
        <begin position="129"/>
        <end position="207"/>
    </location>
</feature>
<keyword evidence="8" id="KW-0406">Ion transport</keyword>
<comment type="subcellular location">
    <subcellularLocation>
        <location evidence="1">Membrane</location>
        <topology evidence="1">Multi-pass membrane protein</topology>
    </subcellularLocation>
</comment>
<organism evidence="11">
    <name type="scientific">Salix viminalis</name>
    <name type="common">Common osier</name>
    <name type="synonym">Basket willow</name>
    <dbReference type="NCBI Taxonomy" id="40686"/>
    <lineage>
        <taxon>Eukaryota</taxon>
        <taxon>Viridiplantae</taxon>
        <taxon>Streptophyta</taxon>
        <taxon>Embryophyta</taxon>
        <taxon>Tracheophyta</taxon>
        <taxon>Spermatophyta</taxon>
        <taxon>Magnoliopsida</taxon>
        <taxon>eudicotyledons</taxon>
        <taxon>Gunneridae</taxon>
        <taxon>Pentapetalae</taxon>
        <taxon>rosids</taxon>
        <taxon>fabids</taxon>
        <taxon>Malpighiales</taxon>
        <taxon>Salicaceae</taxon>
        <taxon>Saliceae</taxon>
        <taxon>Salix</taxon>
    </lineage>
</organism>